<evidence type="ECO:0000256" key="7">
    <source>
        <dbReference type="SAM" id="MobiDB-lite"/>
    </source>
</evidence>
<dbReference type="STRING" id="2880.D7FP89"/>
<dbReference type="InParanoid" id="D7FP89"/>
<dbReference type="Gene3D" id="1.10.510.10">
    <property type="entry name" value="Transferase(Phosphotransferase) domain 1"/>
    <property type="match status" value="1"/>
</dbReference>
<dbReference type="PANTHER" id="PTHR44167:SF23">
    <property type="entry name" value="CDC7 KINASE, ISOFORM A-RELATED"/>
    <property type="match status" value="1"/>
</dbReference>
<name>D7FP89_ECTSI</name>
<keyword evidence="6" id="KW-0067">ATP-binding</keyword>
<dbReference type="PROSITE" id="PS00108">
    <property type="entry name" value="PROTEIN_KINASE_ST"/>
    <property type="match status" value="1"/>
</dbReference>
<dbReference type="eggNOG" id="KOG1167">
    <property type="taxonomic scope" value="Eukaryota"/>
</dbReference>
<keyword evidence="3" id="KW-0808">Transferase</keyword>
<feature type="compositionally biased region" description="Polar residues" evidence="7">
    <location>
        <begin position="247"/>
        <end position="257"/>
    </location>
</feature>
<feature type="compositionally biased region" description="Basic residues" evidence="7">
    <location>
        <begin position="226"/>
        <end position="246"/>
    </location>
</feature>
<evidence type="ECO:0000256" key="2">
    <source>
        <dbReference type="ARBA" id="ARBA00022527"/>
    </source>
</evidence>
<feature type="compositionally biased region" description="Basic and acidic residues" evidence="7">
    <location>
        <begin position="73"/>
        <end position="90"/>
    </location>
</feature>
<keyword evidence="10" id="KW-1185">Reference proteome</keyword>
<dbReference type="Pfam" id="PF00069">
    <property type="entry name" value="Pkinase"/>
    <property type="match status" value="2"/>
</dbReference>
<sequence length="472" mass="51453">MTSSSSPLENRRKRGRQDVGAGKTEDLSSFPPTEPSREARIAWNDDFPRNFFVCDKIGEGSFGTVWTARRLHREGGKQRGRHGGDSRGEEERDQELVALKRINPTCSPSRILNEFNQMRTLGGGGHNVIEVQGVARTPGGVFALVMPFFEHDDFRQVMKTLTLSGVAVYLKSLLTALAHVHAEGVIHRDVKPRNFMYSARTGQGYLIDFGLAEPAEKWRSRSAALAKHRDKRAARGGKHNHAHQRHPTQTTSRTTGDQGKRPSSSSSSSSNRIAPGAAEVNASDRAAPALDREKGDRAKLLRKAERGGTTGFRAPEILWHCRDQEPAVDVWSAGVILLCLLSRRYPVFPSADTDEMALVQIAQLLGGSEELVKAARGSGRCHITEFPSSQLQQQRGGGGGGNSRWGSDGGRSSRLEELCAPLLCDGAAAACSEEEVNARADALELLKGMLKVDPRERLSAKDALVHPFVAEA</sequence>
<evidence type="ECO:0000259" key="8">
    <source>
        <dbReference type="PROSITE" id="PS50011"/>
    </source>
</evidence>
<dbReference type="GO" id="GO:0004674">
    <property type="term" value="F:protein serine/threonine kinase activity"/>
    <property type="evidence" value="ECO:0007669"/>
    <property type="project" value="UniProtKB-KW"/>
</dbReference>
<evidence type="ECO:0000256" key="6">
    <source>
        <dbReference type="ARBA" id="ARBA00022840"/>
    </source>
</evidence>
<dbReference type="OrthoDB" id="10020333at2759"/>
<evidence type="ECO:0000313" key="10">
    <source>
        <dbReference type="Proteomes" id="UP000002630"/>
    </source>
</evidence>
<dbReference type="GO" id="GO:0005524">
    <property type="term" value="F:ATP binding"/>
    <property type="evidence" value="ECO:0007669"/>
    <property type="project" value="UniProtKB-KW"/>
</dbReference>
<dbReference type="PANTHER" id="PTHR44167">
    <property type="entry name" value="OVARIAN-SPECIFIC SERINE/THREONINE-PROTEIN KINASE LOK-RELATED"/>
    <property type="match status" value="1"/>
</dbReference>
<evidence type="ECO:0000256" key="3">
    <source>
        <dbReference type="ARBA" id="ARBA00022679"/>
    </source>
</evidence>
<feature type="region of interest" description="Disordered" evidence="7">
    <location>
        <begin position="1"/>
        <end position="38"/>
    </location>
</feature>
<proteinExistence type="predicted"/>
<organism evidence="9 10">
    <name type="scientific">Ectocarpus siliculosus</name>
    <name type="common">Brown alga</name>
    <name type="synonym">Conferva siliculosa</name>
    <dbReference type="NCBI Taxonomy" id="2880"/>
    <lineage>
        <taxon>Eukaryota</taxon>
        <taxon>Sar</taxon>
        <taxon>Stramenopiles</taxon>
        <taxon>Ochrophyta</taxon>
        <taxon>PX clade</taxon>
        <taxon>Phaeophyceae</taxon>
        <taxon>Ectocarpales</taxon>
        <taxon>Ectocarpaceae</taxon>
        <taxon>Ectocarpus</taxon>
    </lineage>
</organism>
<dbReference type="EC" id="2.7.11.1" evidence="1"/>
<dbReference type="AlphaFoldDB" id="D7FP89"/>
<dbReference type="SMART" id="SM00220">
    <property type="entry name" value="S_TKc"/>
    <property type="match status" value="1"/>
</dbReference>
<dbReference type="GO" id="GO:0044773">
    <property type="term" value="P:mitotic DNA damage checkpoint signaling"/>
    <property type="evidence" value="ECO:0007669"/>
    <property type="project" value="TreeGrafter"/>
</dbReference>
<gene>
    <name evidence="9" type="ORF">Esi_0187_0051</name>
</gene>
<feature type="domain" description="Protein kinase" evidence="8">
    <location>
        <begin position="51"/>
        <end position="469"/>
    </location>
</feature>
<dbReference type="Proteomes" id="UP000002630">
    <property type="component" value="Unassembled WGS sequence"/>
</dbReference>
<keyword evidence="5" id="KW-0418">Kinase</keyword>
<feature type="compositionally biased region" description="Basic and acidic residues" evidence="7">
    <location>
        <begin position="290"/>
        <end position="303"/>
    </location>
</feature>
<dbReference type="InterPro" id="IPR000719">
    <property type="entry name" value="Prot_kinase_dom"/>
</dbReference>
<evidence type="ECO:0000256" key="5">
    <source>
        <dbReference type="ARBA" id="ARBA00022777"/>
    </source>
</evidence>
<accession>D7FP89</accession>
<feature type="region of interest" description="Disordered" evidence="7">
    <location>
        <begin position="387"/>
        <end position="409"/>
    </location>
</feature>
<feature type="region of interest" description="Disordered" evidence="7">
    <location>
        <begin position="220"/>
        <end position="303"/>
    </location>
</feature>
<feature type="compositionally biased region" description="Gly residues" evidence="7">
    <location>
        <begin position="395"/>
        <end position="409"/>
    </location>
</feature>
<dbReference type="PROSITE" id="PS50011">
    <property type="entry name" value="PROTEIN_KINASE_DOM"/>
    <property type="match status" value="1"/>
</dbReference>
<protein>
    <recommendedName>
        <fullName evidence="1">non-specific serine/threonine protein kinase</fullName>
        <ecNumber evidence="1">2.7.11.1</ecNumber>
    </recommendedName>
</protein>
<dbReference type="SUPFAM" id="SSF56112">
    <property type="entry name" value="Protein kinase-like (PK-like)"/>
    <property type="match status" value="1"/>
</dbReference>
<dbReference type="EMBL" id="FN649760">
    <property type="protein sequence ID" value="CBJ30350.1"/>
    <property type="molecule type" value="Genomic_DNA"/>
</dbReference>
<evidence type="ECO:0000256" key="4">
    <source>
        <dbReference type="ARBA" id="ARBA00022741"/>
    </source>
</evidence>
<keyword evidence="2" id="KW-0723">Serine/threonine-protein kinase</keyword>
<evidence type="ECO:0000256" key="1">
    <source>
        <dbReference type="ARBA" id="ARBA00012513"/>
    </source>
</evidence>
<dbReference type="Gene3D" id="3.30.200.20">
    <property type="entry name" value="Phosphorylase Kinase, domain 1"/>
    <property type="match status" value="1"/>
</dbReference>
<dbReference type="InterPro" id="IPR011009">
    <property type="entry name" value="Kinase-like_dom_sf"/>
</dbReference>
<evidence type="ECO:0000313" key="9">
    <source>
        <dbReference type="EMBL" id="CBJ30350.1"/>
    </source>
</evidence>
<keyword evidence="4" id="KW-0547">Nucleotide-binding</keyword>
<reference evidence="9 10" key="1">
    <citation type="journal article" date="2010" name="Nature">
        <title>The Ectocarpus genome and the independent evolution of multicellularity in brown algae.</title>
        <authorList>
            <person name="Cock J.M."/>
            <person name="Sterck L."/>
            <person name="Rouze P."/>
            <person name="Scornet D."/>
            <person name="Allen A.E."/>
            <person name="Amoutzias G."/>
            <person name="Anthouard V."/>
            <person name="Artiguenave F."/>
            <person name="Aury J.M."/>
            <person name="Badger J.H."/>
            <person name="Beszteri B."/>
            <person name="Billiau K."/>
            <person name="Bonnet E."/>
            <person name="Bothwell J.H."/>
            <person name="Bowler C."/>
            <person name="Boyen C."/>
            <person name="Brownlee C."/>
            <person name="Carrano C.J."/>
            <person name="Charrier B."/>
            <person name="Cho G.Y."/>
            <person name="Coelho S.M."/>
            <person name="Collen J."/>
            <person name="Corre E."/>
            <person name="Da Silva C."/>
            <person name="Delage L."/>
            <person name="Delaroque N."/>
            <person name="Dittami S.M."/>
            <person name="Doulbeau S."/>
            <person name="Elias M."/>
            <person name="Farnham G."/>
            <person name="Gachon C.M."/>
            <person name="Gschloessl B."/>
            <person name="Heesch S."/>
            <person name="Jabbari K."/>
            <person name="Jubin C."/>
            <person name="Kawai H."/>
            <person name="Kimura K."/>
            <person name="Kloareg B."/>
            <person name="Kupper F.C."/>
            <person name="Lang D."/>
            <person name="Le Bail A."/>
            <person name="Leblanc C."/>
            <person name="Lerouge P."/>
            <person name="Lohr M."/>
            <person name="Lopez P.J."/>
            <person name="Martens C."/>
            <person name="Maumus F."/>
            <person name="Michel G."/>
            <person name="Miranda-Saavedra D."/>
            <person name="Morales J."/>
            <person name="Moreau H."/>
            <person name="Motomura T."/>
            <person name="Nagasato C."/>
            <person name="Napoli C.A."/>
            <person name="Nelson D.R."/>
            <person name="Nyvall-Collen P."/>
            <person name="Peters A.F."/>
            <person name="Pommier C."/>
            <person name="Potin P."/>
            <person name="Poulain J."/>
            <person name="Quesneville H."/>
            <person name="Read B."/>
            <person name="Rensing S.A."/>
            <person name="Ritter A."/>
            <person name="Rousvoal S."/>
            <person name="Samanta M."/>
            <person name="Samson G."/>
            <person name="Schroeder D.C."/>
            <person name="Segurens B."/>
            <person name="Strittmatter M."/>
            <person name="Tonon T."/>
            <person name="Tregear J.W."/>
            <person name="Valentin K."/>
            <person name="von Dassow P."/>
            <person name="Yamagishi T."/>
            <person name="Van de Peer Y."/>
            <person name="Wincker P."/>
        </authorList>
    </citation>
    <scope>NUCLEOTIDE SEQUENCE [LARGE SCALE GENOMIC DNA]</scope>
    <source>
        <strain evidence="10">Ec32 / CCAP1310/4</strain>
    </source>
</reference>
<feature type="region of interest" description="Disordered" evidence="7">
    <location>
        <begin position="73"/>
        <end position="92"/>
    </location>
</feature>
<dbReference type="InterPro" id="IPR008271">
    <property type="entry name" value="Ser/Thr_kinase_AS"/>
</dbReference>
<dbReference type="GO" id="GO:0005634">
    <property type="term" value="C:nucleus"/>
    <property type="evidence" value="ECO:0007669"/>
    <property type="project" value="TreeGrafter"/>
</dbReference>